<dbReference type="GO" id="GO:0008168">
    <property type="term" value="F:methyltransferase activity"/>
    <property type="evidence" value="ECO:0007669"/>
    <property type="project" value="UniProtKB-KW"/>
</dbReference>
<dbReference type="EC" id="2.1.1.-" evidence="3"/>
<evidence type="ECO:0000259" key="1">
    <source>
        <dbReference type="Pfam" id="PF13649"/>
    </source>
</evidence>
<sequence>MTGAAVLAGGFDAALAEPAGRVGEHRHWLVLADGERLPLPVRRWHGPLEPALERLVQRCVGPTVDLGCGPGRLTAALAARGLVALGVDVSAGAVRLARERGAVALCRDVLGPLPGEGRWAHALLVDGNIGIGGDPLRLLRRCADLLRPGGTALVELAAPGAGLWRGRAHVVSGGGDGREARGPSFRWARVGVELAEPLASAAGFRVADVLPAHRRWFVELVRR</sequence>
<name>A0AAU8H6U4_9ACTN</name>
<dbReference type="AlphaFoldDB" id="A0AAU8H6U4"/>
<dbReference type="CDD" id="cd02440">
    <property type="entry name" value="AdoMet_MTases"/>
    <property type="match status" value="1"/>
</dbReference>
<evidence type="ECO:0000313" key="2">
    <source>
        <dbReference type="EMBL" id="XBP91416.1"/>
    </source>
</evidence>
<keyword evidence="3" id="KW-0808">Transferase</keyword>
<reference evidence="3" key="2">
    <citation type="submission" date="2024-06" db="EMBL/GenBank/DDBJ databases">
        <title>Micromonospora mangrovi CCTCC AA 2012012 genome sequences.</title>
        <authorList>
            <person name="Gao J."/>
        </authorList>
    </citation>
    <scope>NUCLEOTIDE SEQUENCE</scope>
    <source>
        <strain evidence="3">CCTCC AA 2012012</strain>
    </source>
</reference>
<dbReference type="InterPro" id="IPR041698">
    <property type="entry name" value="Methyltransf_25"/>
</dbReference>
<dbReference type="Pfam" id="PF13649">
    <property type="entry name" value="Methyltransf_25"/>
    <property type="match status" value="1"/>
</dbReference>
<evidence type="ECO:0000313" key="3">
    <source>
        <dbReference type="EMBL" id="XCH72114.1"/>
    </source>
</evidence>
<accession>A0AAU8H6U4</accession>
<protein>
    <submittedName>
        <fullName evidence="3">Class I SAM-dependent methyltransferase</fullName>
        <ecNumber evidence="3">2.1.1.-</ecNumber>
    </submittedName>
</protein>
<gene>
    <name evidence="3" type="ORF">ABUL08_17350</name>
    <name evidence="2" type="ORF">VK199_17285</name>
</gene>
<dbReference type="RefSeq" id="WP_350930954.1">
    <property type="nucleotide sequence ID" value="NZ_CP157762.1"/>
</dbReference>
<dbReference type="GO" id="GO:0032259">
    <property type="term" value="P:methylation"/>
    <property type="evidence" value="ECO:0007669"/>
    <property type="project" value="UniProtKB-KW"/>
</dbReference>
<keyword evidence="3" id="KW-0489">Methyltransferase</keyword>
<dbReference type="Gene3D" id="3.40.50.150">
    <property type="entry name" value="Vaccinia Virus protein VP39"/>
    <property type="match status" value="1"/>
</dbReference>
<proteinExistence type="predicted"/>
<feature type="domain" description="Methyltransferase" evidence="1">
    <location>
        <begin position="64"/>
        <end position="150"/>
    </location>
</feature>
<dbReference type="EMBL" id="CP159342">
    <property type="protein sequence ID" value="XCH72114.1"/>
    <property type="molecule type" value="Genomic_DNA"/>
</dbReference>
<dbReference type="InterPro" id="IPR029063">
    <property type="entry name" value="SAM-dependent_MTases_sf"/>
</dbReference>
<dbReference type="SUPFAM" id="SSF53335">
    <property type="entry name" value="S-adenosyl-L-methionine-dependent methyltransferases"/>
    <property type="match status" value="1"/>
</dbReference>
<reference evidence="2" key="1">
    <citation type="submission" date="2024-01" db="EMBL/GenBank/DDBJ databases">
        <title>The genome sequence of Micromonospora mangrovi CCTCC AA 2012012.</title>
        <authorList>
            <person name="Gao J."/>
        </authorList>
    </citation>
    <scope>NUCLEOTIDE SEQUENCE</scope>
    <source>
        <strain evidence="2">CCTCC AA 2012012</strain>
    </source>
</reference>
<organism evidence="3">
    <name type="scientific">Micromonospora sp. CCTCC AA 2012012</name>
    <dbReference type="NCBI Taxonomy" id="3111921"/>
    <lineage>
        <taxon>Bacteria</taxon>
        <taxon>Bacillati</taxon>
        <taxon>Actinomycetota</taxon>
        <taxon>Actinomycetes</taxon>
        <taxon>Micromonosporales</taxon>
        <taxon>Micromonosporaceae</taxon>
        <taxon>Micromonospora</taxon>
    </lineage>
</organism>
<dbReference type="EMBL" id="CP157762">
    <property type="protein sequence ID" value="XBP91416.1"/>
    <property type="molecule type" value="Genomic_DNA"/>
</dbReference>